<keyword evidence="5" id="KW-0915">Sodium</keyword>
<dbReference type="NCBIfam" id="TIGR00840">
    <property type="entry name" value="b_cpa1"/>
    <property type="match status" value="1"/>
</dbReference>
<comment type="caution">
    <text evidence="13">The sequence shown here is derived from an EMBL/GenBank/DDBJ whole genome shotgun (WGS) entry which is preliminary data.</text>
</comment>
<evidence type="ECO:0000256" key="9">
    <source>
        <dbReference type="RuleBase" id="RU003722"/>
    </source>
</evidence>
<feature type="transmembrane region" description="Helical" evidence="10">
    <location>
        <begin position="155"/>
        <end position="178"/>
    </location>
</feature>
<evidence type="ECO:0000256" key="11">
    <source>
        <dbReference type="SAM" id="SignalP"/>
    </source>
</evidence>
<dbReference type="EMBL" id="JANIIK010000116">
    <property type="protein sequence ID" value="KAJ3588331.1"/>
    <property type="molecule type" value="Genomic_DNA"/>
</dbReference>
<dbReference type="PRINTS" id="PR01084">
    <property type="entry name" value="NAHEXCHNGR"/>
</dbReference>
<keyword evidence="2 9" id="KW-0813">Transport</keyword>
<feature type="chain" id="PRO_5040192664" description="Sodium/hydrogen exchanger" evidence="11">
    <location>
        <begin position="21"/>
        <end position="314"/>
    </location>
</feature>
<dbReference type="InterPro" id="IPR006153">
    <property type="entry name" value="Cation/H_exchanger_TM"/>
</dbReference>
<evidence type="ECO:0000256" key="5">
    <source>
        <dbReference type="ARBA" id="ARBA00023053"/>
    </source>
</evidence>
<dbReference type="Gene3D" id="6.10.140.1330">
    <property type="match status" value="1"/>
</dbReference>
<keyword evidence="9" id="KW-0050">Antiport</keyword>
<evidence type="ECO:0000259" key="12">
    <source>
        <dbReference type="Pfam" id="PF00999"/>
    </source>
</evidence>
<sequence length="314" mass="33539">MAGLLTRGLLLAALSLPCLGLTPPAQVSPPQQQPLSLGHNSSDAGLPPDLPVALRVFSIDYQHVQAPFEIVLWIMLASLAKLGFHWSGRVPAVVPESCLLIMVGLMVGGVIYGVRHSAPPTLSADAFFLFLLPPIVLDAGYFLPGRLFFENLGTILWYAVLGTLWNVLGIGLSLYGVCRLAGESLGDVSLLHCLLFGSLIAAVDPVAVLSVFQEIHVNEQLHILVFGESLLNDALFESFLRLPAVSGVDVLLGGCQVVLVGLGGLFVGLFFGLLAALTSRFTSRAQVIAPLFVFLYSYLSYLTSEMLHLSGIMA</sequence>
<name>A0A9Q0DIS3_9TELE</name>
<evidence type="ECO:0000256" key="2">
    <source>
        <dbReference type="ARBA" id="ARBA00022448"/>
    </source>
</evidence>
<evidence type="ECO:0000256" key="7">
    <source>
        <dbReference type="ARBA" id="ARBA00023136"/>
    </source>
</evidence>
<keyword evidence="6 9" id="KW-0406">Ion transport</keyword>
<feature type="domain" description="Cation/H+ exchanger transmembrane" evidence="12">
    <location>
        <begin position="75"/>
        <end position="314"/>
    </location>
</feature>
<evidence type="ECO:0000256" key="4">
    <source>
        <dbReference type="ARBA" id="ARBA00022989"/>
    </source>
</evidence>
<feature type="transmembrane region" description="Helical" evidence="10">
    <location>
        <begin position="287"/>
        <end position="304"/>
    </location>
</feature>
<dbReference type="InterPro" id="IPR004709">
    <property type="entry name" value="NaH_exchanger"/>
</dbReference>
<evidence type="ECO:0000256" key="10">
    <source>
        <dbReference type="SAM" id="Phobius"/>
    </source>
</evidence>
<feature type="transmembrane region" description="Helical" evidence="10">
    <location>
        <begin position="190"/>
        <end position="212"/>
    </location>
</feature>
<keyword evidence="7 10" id="KW-0472">Membrane</keyword>
<dbReference type="GO" id="GO:0005886">
    <property type="term" value="C:plasma membrane"/>
    <property type="evidence" value="ECO:0007669"/>
    <property type="project" value="TreeGrafter"/>
</dbReference>
<dbReference type="Proteomes" id="UP001148018">
    <property type="component" value="Unassembled WGS sequence"/>
</dbReference>
<dbReference type="PANTHER" id="PTHR10110">
    <property type="entry name" value="SODIUM/HYDROGEN EXCHANGER"/>
    <property type="match status" value="1"/>
</dbReference>
<evidence type="ECO:0000313" key="14">
    <source>
        <dbReference type="Proteomes" id="UP001148018"/>
    </source>
</evidence>
<feature type="signal peptide" evidence="11">
    <location>
        <begin position="1"/>
        <end position="20"/>
    </location>
</feature>
<keyword evidence="4 10" id="KW-1133">Transmembrane helix</keyword>
<feature type="transmembrane region" description="Helical" evidence="10">
    <location>
        <begin position="126"/>
        <end position="143"/>
    </location>
</feature>
<gene>
    <name evidence="13" type="ORF">NHX12_011924</name>
</gene>
<dbReference type="GO" id="GO:0015386">
    <property type="term" value="F:potassium:proton antiporter activity"/>
    <property type="evidence" value="ECO:0007669"/>
    <property type="project" value="TreeGrafter"/>
</dbReference>
<dbReference type="OrthoDB" id="196264at2759"/>
<keyword evidence="11" id="KW-0732">Signal</keyword>
<evidence type="ECO:0000313" key="13">
    <source>
        <dbReference type="EMBL" id="KAJ3588331.1"/>
    </source>
</evidence>
<comment type="similarity">
    <text evidence="9">Belongs to the monovalent cation:proton antiporter 1 (CPA1) transporter (TC 2.A.36) family.</text>
</comment>
<feature type="transmembrane region" description="Helical" evidence="10">
    <location>
        <begin position="250"/>
        <end position="275"/>
    </location>
</feature>
<keyword evidence="8 9" id="KW-0739">Sodium transport</keyword>
<keyword evidence="3 9" id="KW-0812">Transmembrane</keyword>
<proteinExistence type="inferred from homology"/>
<protein>
    <recommendedName>
        <fullName evidence="9">Sodium/hydrogen exchanger</fullName>
    </recommendedName>
</protein>
<evidence type="ECO:0000256" key="8">
    <source>
        <dbReference type="ARBA" id="ARBA00023201"/>
    </source>
</evidence>
<evidence type="ECO:0000256" key="3">
    <source>
        <dbReference type="ARBA" id="ARBA00022692"/>
    </source>
</evidence>
<keyword evidence="14" id="KW-1185">Reference proteome</keyword>
<evidence type="ECO:0000256" key="6">
    <source>
        <dbReference type="ARBA" id="ARBA00023065"/>
    </source>
</evidence>
<comment type="subcellular location">
    <subcellularLocation>
        <location evidence="1">Membrane</location>
        <topology evidence="1">Multi-pass membrane protein</topology>
    </subcellularLocation>
</comment>
<accession>A0A9Q0DIS3</accession>
<dbReference type="AlphaFoldDB" id="A0A9Q0DIS3"/>
<dbReference type="GO" id="GO:0051453">
    <property type="term" value="P:regulation of intracellular pH"/>
    <property type="evidence" value="ECO:0007669"/>
    <property type="project" value="TreeGrafter"/>
</dbReference>
<dbReference type="GO" id="GO:0098719">
    <property type="term" value="P:sodium ion import across plasma membrane"/>
    <property type="evidence" value="ECO:0007669"/>
    <property type="project" value="TreeGrafter"/>
</dbReference>
<organism evidence="13 14">
    <name type="scientific">Muraenolepis orangiensis</name>
    <name type="common">Patagonian moray cod</name>
    <dbReference type="NCBI Taxonomy" id="630683"/>
    <lineage>
        <taxon>Eukaryota</taxon>
        <taxon>Metazoa</taxon>
        <taxon>Chordata</taxon>
        <taxon>Craniata</taxon>
        <taxon>Vertebrata</taxon>
        <taxon>Euteleostomi</taxon>
        <taxon>Actinopterygii</taxon>
        <taxon>Neopterygii</taxon>
        <taxon>Teleostei</taxon>
        <taxon>Neoteleostei</taxon>
        <taxon>Acanthomorphata</taxon>
        <taxon>Zeiogadaria</taxon>
        <taxon>Gadariae</taxon>
        <taxon>Gadiformes</taxon>
        <taxon>Muraenolepidoidei</taxon>
        <taxon>Muraenolepididae</taxon>
        <taxon>Muraenolepis</taxon>
    </lineage>
</organism>
<dbReference type="GO" id="GO:0015385">
    <property type="term" value="F:sodium:proton antiporter activity"/>
    <property type="evidence" value="ECO:0007669"/>
    <property type="project" value="InterPro"/>
</dbReference>
<feature type="transmembrane region" description="Helical" evidence="10">
    <location>
        <begin position="92"/>
        <end position="114"/>
    </location>
</feature>
<dbReference type="PANTHER" id="PTHR10110:SF89">
    <property type="entry name" value="SODIUM_HYDROGEN EXCHANGER 2"/>
    <property type="match status" value="1"/>
</dbReference>
<dbReference type="InterPro" id="IPR018422">
    <property type="entry name" value="Cation/H_exchanger_CPA1"/>
</dbReference>
<evidence type="ECO:0000256" key="1">
    <source>
        <dbReference type="ARBA" id="ARBA00004141"/>
    </source>
</evidence>
<dbReference type="Pfam" id="PF00999">
    <property type="entry name" value="Na_H_Exchanger"/>
    <property type="match status" value="1"/>
</dbReference>
<reference evidence="13" key="1">
    <citation type="submission" date="2022-07" db="EMBL/GenBank/DDBJ databases">
        <title>Chromosome-level genome of Muraenolepis orangiensis.</title>
        <authorList>
            <person name="Kim J."/>
        </authorList>
    </citation>
    <scope>NUCLEOTIDE SEQUENCE</scope>
    <source>
        <strain evidence="13">KU_S4_2022</strain>
        <tissue evidence="13">Muscle</tissue>
    </source>
</reference>